<comment type="subcellular location">
    <subcellularLocation>
        <location evidence="1">Plastid</location>
        <location evidence="1">Chloroplast thylakoid membrane</location>
        <topology evidence="1">Multi-pass membrane protein</topology>
    </subcellularLocation>
</comment>
<dbReference type="EnsemblPlants" id="AUR62037564-RA">
    <property type="protein sequence ID" value="AUR62037564-RA:cds"/>
    <property type="gene ID" value="AUR62037564"/>
</dbReference>
<keyword evidence="3" id="KW-1133">Transmembrane helix</keyword>
<name>A0A803MYY7_CHEQI</name>
<dbReference type="InterPro" id="IPR023201">
    <property type="entry name" value="SecY_dom_sf"/>
</dbReference>
<dbReference type="AlphaFoldDB" id="A0A803MYY7"/>
<accession>A0A803MYY7</accession>
<keyword evidence="5" id="KW-1185">Reference proteome</keyword>
<evidence type="ECO:0000256" key="2">
    <source>
        <dbReference type="RuleBase" id="RU004349"/>
    </source>
</evidence>
<dbReference type="GO" id="GO:0015031">
    <property type="term" value="P:protein transport"/>
    <property type="evidence" value="ECO:0007669"/>
    <property type="project" value="InterPro"/>
</dbReference>
<dbReference type="OMA" id="HTALYIL"/>
<comment type="similarity">
    <text evidence="2">Belongs to the SecY/SEC61-alpha family.</text>
</comment>
<dbReference type="GO" id="GO:0009535">
    <property type="term" value="C:chloroplast thylakoid membrane"/>
    <property type="evidence" value="ECO:0007669"/>
    <property type="project" value="UniProtKB-SubCell"/>
</dbReference>
<dbReference type="Gramene" id="AUR62037564-RA">
    <property type="protein sequence ID" value="AUR62037564-RA:cds"/>
    <property type="gene ID" value="AUR62037564"/>
</dbReference>
<feature type="transmembrane region" description="Helical" evidence="3">
    <location>
        <begin position="108"/>
        <end position="126"/>
    </location>
</feature>
<keyword evidence="3" id="KW-0472">Membrane</keyword>
<dbReference type="InterPro" id="IPR002208">
    <property type="entry name" value="SecY/SEC61-alpha"/>
</dbReference>
<dbReference type="Proteomes" id="UP000596660">
    <property type="component" value="Unplaced"/>
</dbReference>
<dbReference type="Pfam" id="PF00344">
    <property type="entry name" value="SecY"/>
    <property type="match status" value="1"/>
</dbReference>
<evidence type="ECO:0000313" key="5">
    <source>
        <dbReference type="Proteomes" id="UP000596660"/>
    </source>
</evidence>
<proteinExistence type="inferred from homology"/>
<organism evidence="4 5">
    <name type="scientific">Chenopodium quinoa</name>
    <name type="common">Quinoa</name>
    <dbReference type="NCBI Taxonomy" id="63459"/>
    <lineage>
        <taxon>Eukaryota</taxon>
        <taxon>Viridiplantae</taxon>
        <taxon>Streptophyta</taxon>
        <taxon>Embryophyta</taxon>
        <taxon>Tracheophyta</taxon>
        <taxon>Spermatophyta</taxon>
        <taxon>Magnoliopsida</taxon>
        <taxon>eudicotyledons</taxon>
        <taxon>Gunneridae</taxon>
        <taxon>Pentapetalae</taxon>
        <taxon>Caryophyllales</taxon>
        <taxon>Chenopodiaceae</taxon>
        <taxon>Chenopodioideae</taxon>
        <taxon>Atripliceae</taxon>
        <taxon>Chenopodium</taxon>
    </lineage>
</organism>
<dbReference type="PANTHER" id="PTHR10906">
    <property type="entry name" value="SECY/SEC61-ALPHA FAMILY MEMBER"/>
    <property type="match status" value="1"/>
</dbReference>
<sequence>MPIILQSAFVTNVYFFSQLAGVVEDPFHGLFYTVLMLSACALFSKIWAQGSGSSAENVARHLKEQKMMIPGHRQSSMYKELDRYIPTAAAFGGICLGALTILADLLGAIGSGTGILLAVSIIYQYYEAFERERY</sequence>
<evidence type="ECO:0000256" key="3">
    <source>
        <dbReference type="SAM" id="Phobius"/>
    </source>
</evidence>
<reference evidence="4" key="1">
    <citation type="journal article" date="2017" name="Nature">
        <title>The genome of Chenopodium quinoa.</title>
        <authorList>
            <person name="Jarvis D.E."/>
            <person name="Ho Y.S."/>
            <person name="Lightfoot D.J."/>
            <person name="Schmoeckel S.M."/>
            <person name="Li B."/>
            <person name="Borm T.J.A."/>
            <person name="Ohyanagi H."/>
            <person name="Mineta K."/>
            <person name="Michell C.T."/>
            <person name="Saber N."/>
            <person name="Kharbatia N.M."/>
            <person name="Rupper R.R."/>
            <person name="Sharp A.R."/>
            <person name="Dally N."/>
            <person name="Boughton B.A."/>
            <person name="Woo Y.H."/>
            <person name="Gao G."/>
            <person name="Schijlen E.G.W.M."/>
            <person name="Guo X."/>
            <person name="Momin A.A."/>
            <person name="Negrao S."/>
            <person name="Al-Babili S."/>
            <person name="Gehring C."/>
            <person name="Roessner U."/>
            <person name="Jung C."/>
            <person name="Murphy K."/>
            <person name="Arold S.T."/>
            <person name="Gojobori T."/>
            <person name="van der Linden C.G."/>
            <person name="van Loo E.N."/>
            <person name="Jellen E.N."/>
            <person name="Maughan P.J."/>
            <person name="Tester M."/>
        </authorList>
    </citation>
    <scope>NUCLEOTIDE SEQUENCE [LARGE SCALE GENOMIC DNA]</scope>
    <source>
        <strain evidence="4">cv. PI 614886</strain>
    </source>
</reference>
<reference evidence="4" key="2">
    <citation type="submission" date="2021-03" db="UniProtKB">
        <authorList>
            <consortium name="EnsemblPlants"/>
        </authorList>
    </citation>
    <scope>IDENTIFICATION</scope>
</reference>
<dbReference type="Gene3D" id="1.10.3370.10">
    <property type="entry name" value="SecY subunit domain"/>
    <property type="match status" value="1"/>
</dbReference>
<evidence type="ECO:0000313" key="4">
    <source>
        <dbReference type="EnsemblPlants" id="AUR62037564-RA:cds"/>
    </source>
</evidence>
<dbReference type="SUPFAM" id="SSF103491">
    <property type="entry name" value="Preprotein translocase SecY subunit"/>
    <property type="match status" value="1"/>
</dbReference>
<evidence type="ECO:0000256" key="1">
    <source>
        <dbReference type="ARBA" id="ARBA00004454"/>
    </source>
</evidence>
<keyword evidence="3" id="KW-0812">Transmembrane</keyword>
<protein>
    <submittedName>
        <fullName evidence="4">Uncharacterized protein</fullName>
    </submittedName>
</protein>